<proteinExistence type="inferred from homology"/>
<dbReference type="GO" id="GO:0042995">
    <property type="term" value="C:cell projection"/>
    <property type="evidence" value="ECO:0007669"/>
    <property type="project" value="TreeGrafter"/>
</dbReference>
<dbReference type="Pfam" id="PF00038">
    <property type="entry name" value="Filament"/>
    <property type="match status" value="2"/>
</dbReference>
<protein>
    <recommendedName>
        <fullName evidence="2">Glial fibrillary acidic protein</fullName>
    </recommendedName>
</protein>
<dbReference type="PANTHER" id="PTHR45652:SF9">
    <property type="entry name" value="GLIAL FIBRILLARY ACIDIC PROTEIN"/>
    <property type="match status" value="1"/>
</dbReference>
<dbReference type="FunFam" id="1.20.5.1160:FF:000001">
    <property type="entry name" value="Keratin type II"/>
    <property type="match status" value="1"/>
</dbReference>
<dbReference type="Gene3D" id="1.20.5.1160">
    <property type="entry name" value="Vasodilator-stimulated phosphoprotein"/>
    <property type="match status" value="1"/>
</dbReference>
<organism evidence="11 12">
    <name type="scientific">Vidua chalybeata</name>
    <name type="common">Village indigobird</name>
    <dbReference type="NCBI Taxonomy" id="81927"/>
    <lineage>
        <taxon>Eukaryota</taxon>
        <taxon>Metazoa</taxon>
        <taxon>Chordata</taxon>
        <taxon>Craniata</taxon>
        <taxon>Vertebrata</taxon>
        <taxon>Euteleostomi</taxon>
        <taxon>Archelosauria</taxon>
        <taxon>Archosauria</taxon>
        <taxon>Dinosauria</taxon>
        <taxon>Saurischia</taxon>
        <taxon>Theropoda</taxon>
        <taxon>Coelurosauria</taxon>
        <taxon>Aves</taxon>
        <taxon>Neognathae</taxon>
        <taxon>Neoaves</taxon>
        <taxon>Telluraves</taxon>
        <taxon>Australaves</taxon>
        <taxon>Passeriformes</taxon>
        <taxon>Passeroidea</taxon>
        <taxon>Estrildidae</taxon>
        <taxon>Viduinae</taxon>
        <taxon>Vidua</taxon>
    </lineage>
</organism>
<dbReference type="InterPro" id="IPR050405">
    <property type="entry name" value="Intermediate_filament"/>
</dbReference>
<evidence type="ECO:0000256" key="3">
    <source>
        <dbReference type="ARBA" id="ARBA00022490"/>
    </source>
</evidence>
<dbReference type="SMART" id="SM01391">
    <property type="entry name" value="Filament"/>
    <property type="match status" value="1"/>
</dbReference>
<keyword evidence="4 7" id="KW-0403">Intermediate filament</keyword>
<dbReference type="SUPFAM" id="SSF64593">
    <property type="entry name" value="Intermediate filament protein, coiled coil region"/>
    <property type="match status" value="2"/>
</dbReference>
<feature type="non-terminal residue" evidence="11">
    <location>
        <position position="457"/>
    </location>
</feature>
<feature type="coiled-coil region" evidence="8">
    <location>
        <begin position="305"/>
        <end position="392"/>
    </location>
</feature>
<comment type="subcellular location">
    <subcellularLocation>
        <location evidence="1">Cytoplasm</location>
    </subcellularLocation>
</comment>
<dbReference type="GO" id="GO:1904714">
    <property type="term" value="P:regulation of chaperone-mediated autophagy"/>
    <property type="evidence" value="ECO:0007669"/>
    <property type="project" value="TreeGrafter"/>
</dbReference>
<comment type="caution">
    <text evidence="11">The sequence shown here is derived from an EMBL/GenBank/DDBJ whole genome shotgun (WGS) entry which is preliminary data.</text>
</comment>
<evidence type="ECO:0000256" key="6">
    <source>
        <dbReference type="ARBA" id="ARBA00061646"/>
    </source>
</evidence>
<sequence>KPLGRAHRAHPPGMESRRLPSYGRRFGPSVPVYRVLPGSSPGRLRAPRSPQLSARTGPRLGSGRMDFSLATALNSEFRETRTNEKVEMMELNDRFASYIEKVRLLEQQNKVLLLELNQERDREPSRAADIYQEELRELRRRVEHLATAKARLEMERDNLAEDLSSLQQKLQDEVTLRLEAESNLAAYRQDVDNAALARLDLERRVGTLQDEIAFLHKVHEEVTPLWAWGSGAQGAALTPLSPQELRELQEQLARQRVHVEVDASKPDLTAALRHIRSQYEAMAASNVQETEEWYKSKFADLTDAAARHAEALRVAKQEANEYRRQLQALTCDLEALRGSNESLERQLRELEERYALETAGYQDTVGRLEEDIRSLKEEMAQHLQDYQDLLNVKLALDIEIATYRKLLEGEESRITIPVQSFSNLQIRETSLDTKSVSEAHVKRSIVVKTVETRDGEV</sequence>
<evidence type="ECO:0000256" key="2">
    <source>
        <dbReference type="ARBA" id="ARBA00018571"/>
    </source>
</evidence>
<evidence type="ECO:0000256" key="9">
    <source>
        <dbReference type="SAM" id="MobiDB-lite"/>
    </source>
</evidence>
<dbReference type="GO" id="GO:0005882">
    <property type="term" value="C:intermediate filament"/>
    <property type="evidence" value="ECO:0007669"/>
    <property type="project" value="UniProtKB-KW"/>
</dbReference>
<keyword evidence="12" id="KW-1185">Reference proteome</keyword>
<evidence type="ECO:0000313" key="12">
    <source>
        <dbReference type="Proteomes" id="UP000634236"/>
    </source>
</evidence>
<evidence type="ECO:0000256" key="4">
    <source>
        <dbReference type="ARBA" id="ARBA00022754"/>
    </source>
</evidence>
<dbReference type="EMBL" id="WBNB01001138">
    <property type="protein sequence ID" value="NXB88029.1"/>
    <property type="molecule type" value="Genomic_DNA"/>
</dbReference>
<dbReference type="Gene3D" id="1.20.5.170">
    <property type="match status" value="1"/>
</dbReference>
<dbReference type="InterPro" id="IPR018039">
    <property type="entry name" value="IF_conserved"/>
</dbReference>
<evidence type="ECO:0000256" key="7">
    <source>
        <dbReference type="RuleBase" id="RU000685"/>
    </source>
</evidence>
<dbReference type="PROSITE" id="PS00226">
    <property type="entry name" value="IF_ROD_1"/>
    <property type="match status" value="1"/>
</dbReference>
<evidence type="ECO:0000259" key="10">
    <source>
        <dbReference type="PROSITE" id="PS51842"/>
    </source>
</evidence>
<comment type="similarity">
    <text evidence="6 7">Belongs to the intermediate filament family.</text>
</comment>
<dbReference type="AlphaFoldDB" id="A0A851KEV3"/>
<dbReference type="InterPro" id="IPR039008">
    <property type="entry name" value="IF_rod_dom"/>
</dbReference>
<dbReference type="GO" id="GO:0045109">
    <property type="term" value="P:intermediate filament organization"/>
    <property type="evidence" value="ECO:0007669"/>
    <property type="project" value="TreeGrafter"/>
</dbReference>
<name>A0A851KEV3_VIDCH</name>
<feature type="compositionally biased region" description="Basic residues" evidence="9">
    <location>
        <begin position="1"/>
        <end position="10"/>
    </location>
</feature>
<feature type="non-terminal residue" evidence="11">
    <location>
        <position position="1"/>
    </location>
</feature>
<feature type="coiled-coil region" evidence="8">
    <location>
        <begin position="88"/>
        <end position="204"/>
    </location>
</feature>
<reference evidence="11" key="1">
    <citation type="submission" date="2019-09" db="EMBL/GenBank/DDBJ databases">
        <title>Bird 10,000 Genomes (B10K) Project - Family phase.</title>
        <authorList>
            <person name="Zhang G."/>
        </authorList>
    </citation>
    <scope>NUCLEOTIDE SEQUENCE</scope>
    <source>
        <strain evidence="11">OUT-0048</strain>
        <tissue evidence="11">Muscle</tissue>
    </source>
</reference>
<feature type="domain" description="IF rod" evidence="10">
    <location>
        <begin position="84"/>
        <end position="414"/>
    </location>
</feature>
<feature type="region of interest" description="Disordered" evidence="9">
    <location>
        <begin position="37"/>
        <end position="64"/>
    </location>
</feature>
<dbReference type="FunFam" id="1.20.5.170:FF:000002">
    <property type="entry name" value="Type I keratin KA11"/>
    <property type="match status" value="1"/>
</dbReference>
<dbReference type="GO" id="GO:0005200">
    <property type="term" value="F:structural constituent of cytoskeleton"/>
    <property type="evidence" value="ECO:0007669"/>
    <property type="project" value="TreeGrafter"/>
</dbReference>
<keyword evidence="3" id="KW-0963">Cytoplasm</keyword>
<dbReference type="GO" id="GO:0005737">
    <property type="term" value="C:cytoplasm"/>
    <property type="evidence" value="ECO:0007669"/>
    <property type="project" value="UniProtKB-SubCell"/>
</dbReference>
<dbReference type="PROSITE" id="PS51842">
    <property type="entry name" value="IF_ROD_2"/>
    <property type="match status" value="1"/>
</dbReference>
<accession>A0A851KEV3</accession>
<keyword evidence="5 8" id="KW-0175">Coiled coil</keyword>
<dbReference type="PANTHER" id="PTHR45652">
    <property type="entry name" value="GLIAL FIBRILLARY ACIDIC PROTEIN"/>
    <property type="match status" value="1"/>
</dbReference>
<evidence type="ECO:0000256" key="1">
    <source>
        <dbReference type="ARBA" id="ARBA00004496"/>
    </source>
</evidence>
<dbReference type="InterPro" id="IPR006821">
    <property type="entry name" value="Intermed_filament_DNA-bd"/>
</dbReference>
<dbReference type="Gene3D" id="1.20.5.500">
    <property type="entry name" value="Single helix bin"/>
    <property type="match status" value="1"/>
</dbReference>
<dbReference type="Pfam" id="PF04732">
    <property type="entry name" value="Filament_head"/>
    <property type="match status" value="1"/>
</dbReference>
<feature type="region of interest" description="Disordered" evidence="9">
    <location>
        <begin position="1"/>
        <end position="23"/>
    </location>
</feature>
<dbReference type="FunFam" id="1.20.5.500:FF:000001">
    <property type="entry name" value="Type II keratin 23"/>
    <property type="match status" value="1"/>
</dbReference>
<dbReference type="Proteomes" id="UP000634236">
    <property type="component" value="Unassembled WGS sequence"/>
</dbReference>
<evidence type="ECO:0000256" key="5">
    <source>
        <dbReference type="ARBA" id="ARBA00023054"/>
    </source>
</evidence>
<evidence type="ECO:0000313" key="11">
    <source>
        <dbReference type="EMBL" id="NXB88029.1"/>
    </source>
</evidence>
<evidence type="ECO:0000256" key="8">
    <source>
        <dbReference type="SAM" id="Coils"/>
    </source>
</evidence>
<gene>
    <name evidence="11" type="primary">Gfap</name>
    <name evidence="11" type="ORF">VIDCHA_R01562</name>
</gene>